<dbReference type="Gene3D" id="3.40.50.2300">
    <property type="match status" value="1"/>
</dbReference>
<feature type="modified residue" description="4-aspartylphosphate" evidence="2">
    <location>
        <position position="51"/>
    </location>
</feature>
<dbReference type="GO" id="GO:0000160">
    <property type="term" value="P:phosphorelay signal transduction system"/>
    <property type="evidence" value="ECO:0007669"/>
    <property type="project" value="InterPro"/>
</dbReference>
<dbReference type="PROSITE" id="PS50110">
    <property type="entry name" value="RESPONSE_REGULATORY"/>
    <property type="match status" value="1"/>
</dbReference>
<dbReference type="CDD" id="cd16936">
    <property type="entry name" value="HATPase_RsbW-like"/>
    <property type="match status" value="1"/>
</dbReference>
<dbReference type="InterPro" id="IPR003594">
    <property type="entry name" value="HATPase_dom"/>
</dbReference>
<dbReference type="Gene3D" id="3.30.565.10">
    <property type="entry name" value="Histidine kinase-like ATPase, C-terminal domain"/>
    <property type="match status" value="1"/>
</dbReference>
<dbReference type="SUPFAM" id="SSF52172">
    <property type="entry name" value="CheY-like"/>
    <property type="match status" value="1"/>
</dbReference>
<dbReference type="InterPro" id="IPR011006">
    <property type="entry name" value="CheY-like_superfamily"/>
</dbReference>
<dbReference type="CDD" id="cd00156">
    <property type="entry name" value="REC"/>
    <property type="match status" value="1"/>
</dbReference>
<evidence type="ECO:0000256" key="2">
    <source>
        <dbReference type="PROSITE-ProRule" id="PRU00169"/>
    </source>
</evidence>
<keyword evidence="2" id="KW-0597">Phosphoprotein</keyword>
<dbReference type="PANTHER" id="PTHR43156">
    <property type="entry name" value="STAGE II SPORULATION PROTEIN E-RELATED"/>
    <property type="match status" value="1"/>
</dbReference>
<dbReference type="InterPro" id="IPR001789">
    <property type="entry name" value="Sig_transdc_resp-reg_receiver"/>
</dbReference>
<gene>
    <name evidence="4" type="ORF">GCM10007852_23940</name>
</gene>
<dbReference type="Proteomes" id="UP001156601">
    <property type="component" value="Unassembled WGS sequence"/>
</dbReference>
<dbReference type="SMART" id="SM00331">
    <property type="entry name" value="PP2C_SIG"/>
    <property type="match status" value="1"/>
</dbReference>
<dbReference type="EMBL" id="BSOT01000006">
    <property type="protein sequence ID" value="GLR71486.1"/>
    <property type="molecule type" value="Genomic_DNA"/>
</dbReference>
<keyword evidence="5" id="KW-1185">Reference proteome</keyword>
<dbReference type="AlphaFoldDB" id="A0AA37T0P5"/>
<sequence>MRVLIIEDDALFAEILQSFLEEKQCNTIIADTIASARQLLRASSFQFILLDNHLPDGDGISFIDVIKEELAIGTPVVMITAEDNQITMSEAFERGADDFLMKPLSLDLLWQKVQRVSALYKKESMLAEQTSRLRALLDQNEQEERLARYVYEHMASTLIQDTKGIDPYLQSSSSFNGDVLISETSPNGNRIIFLADATGHGLAAAISILPLVTTIKAMIRKGLALAHIVHETNSKLCKELPDDKFVALIGLEISFNLKQFSIFNGGMPDLIALRHDGEIESFSAKSMALGILESDEFEPIIATREIHPYKNLFFFSDGLIEQRNSEGEEYGMTRLLSVLSRYKNRDSLVSLVVNYFTIFNKMRELEDDLSLCDVQLDTLVDNYLHSEKPDELGKSGKVNASVTLSGSLIATTDIVGCFDGLMRCVDIIGDLRQRAFTVFAELISNALDHGVLELDSSLKDDYAGFAEYLALKEERLTSVDDNDEIVITFIYDPSKNEVTFGIKDSGAGYDMESTSEMQDGSLSGRGLSLIKKLCKTVEVSPPGNQTTVQIKREF</sequence>
<organism evidence="4 5">
    <name type="scientific">Agaribacter marinus</name>
    <dbReference type="NCBI Taxonomy" id="1431249"/>
    <lineage>
        <taxon>Bacteria</taxon>
        <taxon>Pseudomonadati</taxon>
        <taxon>Pseudomonadota</taxon>
        <taxon>Gammaproteobacteria</taxon>
        <taxon>Alteromonadales</taxon>
        <taxon>Alteromonadaceae</taxon>
        <taxon>Agaribacter</taxon>
    </lineage>
</organism>
<evidence type="ECO:0000259" key="3">
    <source>
        <dbReference type="PROSITE" id="PS50110"/>
    </source>
</evidence>
<dbReference type="SMART" id="SM00448">
    <property type="entry name" value="REC"/>
    <property type="match status" value="1"/>
</dbReference>
<reference evidence="4" key="1">
    <citation type="journal article" date="2014" name="Int. J. Syst. Evol. Microbiol.">
        <title>Complete genome sequence of Corynebacterium casei LMG S-19264T (=DSM 44701T), isolated from a smear-ripened cheese.</title>
        <authorList>
            <consortium name="US DOE Joint Genome Institute (JGI-PGF)"/>
            <person name="Walter F."/>
            <person name="Albersmeier A."/>
            <person name="Kalinowski J."/>
            <person name="Ruckert C."/>
        </authorList>
    </citation>
    <scope>NUCLEOTIDE SEQUENCE</scope>
    <source>
        <strain evidence="4">NBRC 110023</strain>
    </source>
</reference>
<protein>
    <submittedName>
        <fullName evidence="4">Fused response regulator/phosphatase</fullName>
    </submittedName>
</protein>
<feature type="domain" description="Response regulatory" evidence="3">
    <location>
        <begin position="2"/>
        <end position="117"/>
    </location>
</feature>
<proteinExistence type="predicted"/>
<keyword evidence="1" id="KW-0378">Hydrolase</keyword>
<dbReference type="PANTHER" id="PTHR43156:SF2">
    <property type="entry name" value="STAGE II SPORULATION PROTEIN E"/>
    <property type="match status" value="1"/>
</dbReference>
<reference evidence="4" key="2">
    <citation type="submission" date="2023-01" db="EMBL/GenBank/DDBJ databases">
        <title>Draft genome sequence of Agaribacter marinus strain NBRC 110023.</title>
        <authorList>
            <person name="Sun Q."/>
            <person name="Mori K."/>
        </authorList>
    </citation>
    <scope>NUCLEOTIDE SEQUENCE</scope>
    <source>
        <strain evidence="4">NBRC 110023</strain>
    </source>
</reference>
<accession>A0AA37T0P5</accession>
<dbReference type="Pfam" id="PF07228">
    <property type="entry name" value="SpoIIE"/>
    <property type="match status" value="1"/>
</dbReference>
<dbReference type="InterPro" id="IPR001932">
    <property type="entry name" value="PPM-type_phosphatase-like_dom"/>
</dbReference>
<dbReference type="InterPro" id="IPR036890">
    <property type="entry name" value="HATPase_C_sf"/>
</dbReference>
<dbReference type="Pfam" id="PF13581">
    <property type="entry name" value="HATPase_c_2"/>
    <property type="match status" value="1"/>
</dbReference>
<evidence type="ECO:0000313" key="4">
    <source>
        <dbReference type="EMBL" id="GLR71486.1"/>
    </source>
</evidence>
<dbReference type="SUPFAM" id="SSF55874">
    <property type="entry name" value="ATPase domain of HSP90 chaperone/DNA topoisomerase II/histidine kinase"/>
    <property type="match status" value="1"/>
</dbReference>
<dbReference type="GO" id="GO:0016791">
    <property type="term" value="F:phosphatase activity"/>
    <property type="evidence" value="ECO:0007669"/>
    <property type="project" value="TreeGrafter"/>
</dbReference>
<evidence type="ECO:0000256" key="1">
    <source>
        <dbReference type="ARBA" id="ARBA00022801"/>
    </source>
</evidence>
<dbReference type="Gene3D" id="3.60.40.10">
    <property type="entry name" value="PPM-type phosphatase domain"/>
    <property type="match status" value="1"/>
</dbReference>
<evidence type="ECO:0000313" key="5">
    <source>
        <dbReference type="Proteomes" id="UP001156601"/>
    </source>
</evidence>
<comment type="caution">
    <text evidence="4">The sequence shown here is derived from an EMBL/GenBank/DDBJ whole genome shotgun (WGS) entry which is preliminary data.</text>
</comment>
<name>A0AA37T0P5_9ALTE</name>
<dbReference type="InterPro" id="IPR052016">
    <property type="entry name" value="Bact_Sigma-Reg"/>
</dbReference>
<dbReference type="RefSeq" id="WP_284217843.1">
    <property type="nucleotide sequence ID" value="NZ_BSOT01000006.1"/>
</dbReference>
<dbReference type="Pfam" id="PF00072">
    <property type="entry name" value="Response_reg"/>
    <property type="match status" value="1"/>
</dbReference>
<dbReference type="InterPro" id="IPR036457">
    <property type="entry name" value="PPM-type-like_dom_sf"/>
</dbReference>